<gene>
    <name evidence="4" type="ORF">GCM10011607_35310</name>
</gene>
<dbReference type="SUPFAM" id="SSF48498">
    <property type="entry name" value="Tetracyclin repressor-like, C-terminal domain"/>
    <property type="match status" value="1"/>
</dbReference>
<keyword evidence="2" id="KW-0804">Transcription</keyword>
<keyword evidence="1" id="KW-0805">Transcription regulation</keyword>
<name>A0ABQ1JM34_9GAMM</name>
<dbReference type="Gene3D" id="1.10.357.10">
    <property type="entry name" value="Tetracycline Repressor, domain 2"/>
    <property type="match status" value="1"/>
</dbReference>
<dbReference type="InterPro" id="IPR009057">
    <property type="entry name" value="Homeodomain-like_sf"/>
</dbReference>
<comment type="caution">
    <text evidence="4">The sequence shown here is derived from an EMBL/GenBank/DDBJ whole genome shotgun (WGS) entry which is preliminary data.</text>
</comment>
<dbReference type="RefSeq" id="WP_188740629.1">
    <property type="nucleotide sequence ID" value="NZ_BMII01000035.1"/>
</dbReference>
<organism evidence="4 5">
    <name type="scientific">Shewanella inventionis</name>
    <dbReference type="NCBI Taxonomy" id="1738770"/>
    <lineage>
        <taxon>Bacteria</taxon>
        <taxon>Pseudomonadati</taxon>
        <taxon>Pseudomonadota</taxon>
        <taxon>Gammaproteobacteria</taxon>
        <taxon>Alteromonadales</taxon>
        <taxon>Shewanellaceae</taxon>
        <taxon>Shewanella</taxon>
    </lineage>
</organism>
<proteinExistence type="predicted"/>
<dbReference type="InterPro" id="IPR025996">
    <property type="entry name" value="MT1864/Rv1816-like_C"/>
</dbReference>
<evidence type="ECO:0000256" key="2">
    <source>
        <dbReference type="ARBA" id="ARBA00023163"/>
    </source>
</evidence>
<keyword evidence="5" id="KW-1185">Reference proteome</keyword>
<dbReference type="Proteomes" id="UP000617555">
    <property type="component" value="Unassembled WGS sequence"/>
</dbReference>
<accession>A0ABQ1JM34</accession>
<evidence type="ECO:0000313" key="5">
    <source>
        <dbReference type="Proteomes" id="UP000617555"/>
    </source>
</evidence>
<dbReference type="Pfam" id="PF13305">
    <property type="entry name" value="TetR_C_33"/>
    <property type="match status" value="1"/>
</dbReference>
<sequence>MARRKEHTHEQIKHMAIKAVVMHLQDDNLHSLSLRKVASQIGYVPSTLINIFGSYQYLLLAVSEQTLVNLSAALQGATQQEPITNIKNMAMAYSDFALQHKSCFRLVFELTMPDDQPLPENHTMIVKSLFALVETQLRKCFTGINEAQAELMSRVLWGGIHGLTSLALDGKLFATHHDLHAMLCSHVQGYIAGISNTGSLYDIN</sequence>
<evidence type="ECO:0000259" key="3">
    <source>
        <dbReference type="Pfam" id="PF13305"/>
    </source>
</evidence>
<reference evidence="5" key="1">
    <citation type="journal article" date="2019" name="Int. J. Syst. Evol. Microbiol.">
        <title>The Global Catalogue of Microorganisms (GCM) 10K type strain sequencing project: providing services to taxonomists for standard genome sequencing and annotation.</title>
        <authorList>
            <consortium name="The Broad Institute Genomics Platform"/>
            <consortium name="The Broad Institute Genome Sequencing Center for Infectious Disease"/>
            <person name="Wu L."/>
            <person name="Ma J."/>
        </authorList>
    </citation>
    <scope>NUCLEOTIDE SEQUENCE [LARGE SCALE GENOMIC DNA]</scope>
    <source>
        <strain evidence="5">CGMCC 1.15339</strain>
    </source>
</reference>
<evidence type="ECO:0000256" key="1">
    <source>
        <dbReference type="ARBA" id="ARBA00023015"/>
    </source>
</evidence>
<feature type="domain" description="HTH-type transcriptional regulator MT1864/Rv1816-like C-terminal" evidence="3">
    <location>
        <begin position="87"/>
        <end position="183"/>
    </location>
</feature>
<evidence type="ECO:0000313" key="4">
    <source>
        <dbReference type="EMBL" id="GGB71746.1"/>
    </source>
</evidence>
<protein>
    <submittedName>
        <fullName evidence="4">TetR family transcriptional regulator</fullName>
    </submittedName>
</protein>
<dbReference type="EMBL" id="BMII01000035">
    <property type="protein sequence ID" value="GGB71746.1"/>
    <property type="molecule type" value="Genomic_DNA"/>
</dbReference>
<dbReference type="InterPro" id="IPR036271">
    <property type="entry name" value="Tet_transcr_reg_TetR-rel_C_sf"/>
</dbReference>
<dbReference type="SUPFAM" id="SSF46689">
    <property type="entry name" value="Homeodomain-like"/>
    <property type="match status" value="1"/>
</dbReference>